<evidence type="ECO:0000256" key="1">
    <source>
        <dbReference type="SAM" id="Phobius"/>
    </source>
</evidence>
<reference evidence="2 3" key="1">
    <citation type="submission" date="2017-07" db="EMBL/GenBank/DDBJ databases">
        <title>Shotgun whole genome sequences of three halophilic bacterial isolates.</title>
        <authorList>
            <person name="Pozzo T."/>
            <person name="Higdon S.M."/>
            <person name="Quillaguaman J."/>
        </authorList>
    </citation>
    <scope>NUCLEOTIDE SEQUENCE [LARGE SCALE GENOMIC DNA]</scope>
    <source>
        <strain evidence="2 3">BU-1</strain>
    </source>
</reference>
<keyword evidence="1" id="KW-0812">Transmembrane</keyword>
<evidence type="ECO:0000313" key="2">
    <source>
        <dbReference type="EMBL" id="OZT76741.1"/>
    </source>
</evidence>
<feature type="transmembrane region" description="Helical" evidence="1">
    <location>
        <begin position="72"/>
        <end position="93"/>
    </location>
</feature>
<proteinExistence type="predicted"/>
<keyword evidence="1" id="KW-0472">Membrane</keyword>
<feature type="transmembrane region" description="Helical" evidence="1">
    <location>
        <begin position="7"/>
        <end position="28"/>
    </location>
</feature>
<organism evidence="2 3">
    <name type="scientific">Salinicoccus roseus</name>
    <dbReference type="NCBI Taxonomy" id="45670"/>
    <lineage>
        <taxon>Bacteria</taxon>
        <taxon>Bacillati</taxon>
        <taxon>Bacillota</taxon>
        <taxon>Bacilli</taxon>
        <taxon>Bacillales</taxon>
        <taxon>Staphylococcaceae</taxon>
        <taxon>Salinicoccus</taxon>
    </lineage>
</organism>
<sequence length="95" mass="10334">MKNGTVSVLGVVSVLIPLILSILILNFFLEIVPNEKIQGLPLILSLFLCPVGTVVGAVGYGYRKDQISRIGIISNIILFLFPIVYNIFATLIFGV</sequence>
<name>A0A265E578_9STAP</name>
<feature type="transmembrane region" description="Helical" evidence="1">
    <location>
        <begin position="40"/>
        <end position="60"/>
    </location>
</feature>
<dbReference type="RefSeq" id="WP_094906863.1">
    <property type="nucleotide sequence ID" value="NZ_NPEZ01000004.1"/>
</dbReference>
<protein>
    <submittedName>
        <fullName evidence="2">Uncharacterized protein</fullName>
    </submittedName>
</protein>
<gene>
    <name evidence="2" type="ORF">CFN03_09770</name>
</gene>
<keyword evidence="1" id="KW-1133">Transmembrane helix</keyword>
<dbReference type="EMBL" id="NPEZ01000004">
    <property type="protein sequence ID" value="OZT76741.1"/>
    <property type="molecule type" value="Genomic_DNA"/>
</dbReference>
<evidence type="ECO:0000313" key="3">
    <source>
        <dbReference type="Proteomes" id="UP000216682"/>
    </source>
</evidence>
<dbReference type="Proteomes" id="UP000216682">
    <property type="component" value="Unassembled WGS sequence"/>
</dbReference>
<accession>A0A265E578</accession>
<dbReference type="AlphaFoldDB" id="A0A265E578"/>
<comment type="caution">
    <text evidence="2">The sequence shown here is derived from an EMBL/GenBank/DDBJ whole genome shotgun (WGS) entry which is preliminary data.</text>
</comment>